<evidence type="ECO:0000313" key="1">
    <source>
        <dbReference type="EMBL" id="SFD60519.1"/>
    </source>
</evidence>
<dbReference type="Proteomes" id="UP000198855">
    <property type="component" value="Unassembled WGS sequence"/>
</dbReference>
<reference evidence="2" key="1">
    <citation type="submission" date="2016-10" db="EMBL/GenBank/DDBJ databases">
        <authorList>
            <person name="Varghese N."/>
            <person name="Submissions S."/>
        </authorList>
    </citation>
    <scope>NUCLEOTIDE SEQUENCE [LARGE SCALE GENOMIC DNA]</scope>
    <source>
        <strain evidence="2">CGMCC 1.10784</strain>
    </source>
</reference>
<gene>
    <name evidence="1" type="ORF">SAMN05216378_0617</name>
</gene>
<name>A0A1I1TPR9_9BACL</name>
<protein>
    <submittedName>
        <fullName evidence="1">Uncharacterized protein</fullName>
    </submittedName>
</protein>
<dbReference type="EMBL" id="FOMT01000001">
    <property type="protein sequence ID" value="SFD60519.1"/>
    <property type="molecule type" value="Genomic_DNA"/>
</dbReference>
<dbReference type="AlphaFoldDB" id="A0A1I1TPR9"/>
<dbReference type="STRING" id="1045775.SAMN05216378_0617"/>
<proteinExistence type="predicted"/>
<evidence type="ECO:0000313" key="2">
    <source>
        <dbReference type="Proteomes" id="UP000198855"/>
    </source>
</evidence>
<organism evidence="1 2">
    <name type="scientific">Paenibacillus catalpae</name>
    <dbReference type="NCBI Taxonomy" id="1045775"/>
    <lineage>
        <taxon>Bacteria</taxon>
        <taxon>Bacillati</taxon>
        <taxon>Bacillota</taxon>
        <taxon>Bacilli</taxon>
        <taxon>Bacillales</taxon>
        <taxon>Paenibacillaceae</taxon>
        <taxon>Paenibacillus</taxon>
    </lineage>
</organism>
<keyword evidence="2" id="KW-1185">Reference proteome</keyword>
<accession>A0A1I1TPR9</accession>
<sequence>MTDKRPAIYEYLAGLPVYIPLSKIRFIKR</sequence>